<protein>
    <submittedName>
        <fullName evidence="1">Uncharacterized protein</fullName>
    </submittedName>
</protein>
<feature type="non-terminal residue" evidence="1">
    <location>
        <position position="391"/>
    </location>
</feature>
<organism evidence="1">
    <name type="scientific">Leucothrix mucor</name>
    <dbReference type="NCBI Taxonomy" id="45248"/>
    <lineage>
        <taxon>Bacteria</taxon>
        <taxon>Pseudomonadati</taxon>
        <taxon>Pseudomonadota</taxon>
        <taxon>Gammaproteobacteria</taxon>
        <taxon>Thiotrichales</taxon>
        <taxon>Thiotrichaceae</taxon>
        <taxon>Leucothrix</taxon>
    </lineage>
</organism>
<comment type="caution">
    <text evidence="1">The sequence shown here is derived from an EMBL/GenBank/DDBJ whole genome shotgun (WGS) entry which is preliminary data.</text>
</comment>
<dbReference type="AlphaFoldDB" id="A0A7V2WVP5"/>
<dbReference type="InterPro" id="IPR032048">
    <property type="entry name" value="TGase_elicitor"/>
</dbReference>
<sequence>MSRLDLKEIQAQLQAFKDNPVEEMNRQPAKVVVQNESAFGTAFSVDDIDAKRYLDAREKVREALLEVVDPDTGDKAPFQANDNAADLVDDFQYNNLQAMADANLTSAKIPENPWSDDYWAIYQGILGNRYSDPHNPSSRNWRENKDYIDNNPASAILQSGSVARINALSPSEKYDAIIGDSSGALTQAMWAEGKYYYDNFGEVETWMGICHGWAPAAYMLARPTGSVTLSTPDNIPITFYPSDIKSLATLLWANINTASRFIGGRCNDKNPATDPANGRNISDDCFDTNPGTWHMTIVNQIGVSKRSLVVDVTYDYEVWNQPALSYEYTYVNLNTNQTSNNLADALLEINDYRDDPFSRYRSNRTTHIVGIAMSFDYMVETSPTADATDNP</sequence>
<name>A0A7V2WVP5_LEUMU</name>
<dbReference type="Proteomes" id="UP000885750">
    <property type="component" value="Unassembled WGS sequence"/>
</dbReference>
<reference evidence="1" key="1">
    <citation type="journal article" date="2020" name="mSystems">
        <title>Genome- and Community-Level Interaction Insights into Carbon Utilization and Element Cycling Functions of Hydrothermarchaeota in Hydrothermal Sediment.</title>
        <authorList>
            <person name="Zhou Z."/>
            <person name="Liu Y."/>
            <person name="Xu W."/>
            <person name="Pan J."/>
            <person name="Luo Z.H."/>
            <person name="Li M."/>
        </authorList>
    </citation>
    <scope>NUCLEOTIDE SEQUENCE [LARGE SCALE GENOMIC DNA]</scope>
    <source>
        <strain evidence="1">HyVt-493</strain>
    </source>
</reference>
<dbReference type="GO" id="GO:0016755">
    <property type="term" value="F:aminoacyltransferase activity"/>
    <property type="evidence" value="ECO:0007669"/>
    <property type="project" value="InterPro"/>
</dbReference>
<gene>
    <name evidence="1" type="ORF">ENJ51_09735</name>
</gene>
<evidence type="ECO:0000313" key="1">
    <source>
        <dbReference type="EMBL" id="HFC93079.1"/>
    </source>
</evidence>
<proteinExistence type="predicted"/>
<dbReference type="Pfam" id="PF16683">
    <property type="entry name" value="TGase_elicitor"/>
    <property type="match status" value="1"/>
</dbReference>
<accession>A0A7V2WVP5</accession>
<dbReference type="EMBL" id="DRMS01000364">
    <property type="protein sequence ID" value="HFC93079.1"/>
    <property type="molecule type" value="Genomic_DNA"/>
</dbReference>